<protein>
    <recommendedName>
        <fullName evidence="4">Global transcriptional regulator Spx</fullName>
    </recommendedName>
</protein>
<dbReference type="InterPro" id="IPR006660">
    <property type="entry name" value="Arsenate_reductase-like"/>
</dbReference>
<dbReference type="NCBIfam" id="TIGR01617">
    <property type="entry name" value="arsC_related"/>
    <property type="match status" value="1"/>
</dbReference>
<dbReference type="PANTHER" id="PTHR30041">
    <property type="entry name" value="ARSENATE REDUCTASE"/>
    <property type="match status" value="1"/>
</dbReference>
<dbReference type="InterPro" id="IPR006504">
    <property type="entry name" value="Tscrpt_reg_Spx/MgsR"/>
</dbReference>
<comment type="similarity">
    <text evidence="4">Belongs to the ArsC family. Spx subfamily.</text>
</comment>
<comment type="subunit">
    <text evidence="4">Interacts with the C-terminal domain of the alpha subunit of the RNAP.</text>
</comment>
<dbReference type="HAMAP" id="MF_01132">
    <property type="entry name" value="Spx"/>
    <property type="match status" value="1"/>
</dbReference>
<sequence>MVHLYTSKSCTSCRKAKDWLEEHNITFIEKNILSEPLTIEEIKNILRMTESGTEEIISTKSKSVQELNVDLETIRLQELYKLIKNSPGLLKRPIIVDEKRLQVGFNEDEIRRFLPRRVRTNQQLYLQRMTN</sequence>
<keyword evidence="2 4" id="KW-0805">Transcription regulation</keyword>
<feature type="disulfide bond" description="Redox-active" evidence="4">
    <location>
        <begin position="10"/>
        <end position="13"/>
    </location>
</feature>
<proteinExistence type="inferred from homology"/>
<evidence type="ECO:0000313" key="5">
    <source>
        <dbReference type="EMBL" id="THF82431.1"/>
    </source>
</evidence>
<dbReference type="EMBL" id="SSNT01000002">
    <property type="protein sequence ID" value="THF82431.1"/>
    <property type="molecule type" value="Genomic_DNA"/>
</dbReference>
<dbReference type="GO" id="GO:0005737">
    <property type="term" value="C:cytoplasm"/>
    <property type="evidence" value="ECO:0007669"/>
    <property type="project" value="UniProtKB-SubCell"/>
</dbReference>
<dbReference type="Gene3D" id="3.40.30.10">
    <property type="entry name" value="Glutaredoxin"/>
    <property type="match status" value="1"/>
</dbReference>
<dbReference type="PANTHER" id="PTHR30041:SF7">
    <property type="entry name" value="GLOBAL TRANSCRIPTIONAL REGULATOR SPX"/>
    <property type="match status" value="1"/>
</dbReference>
<keyword evidence="4" id="KW-1015">Disulfide bond</keyword>
<dbReference type="Pfam" id="PF03960">
    <property type="entry name" value="ArsC"/>
    <property type="match status" value="1"/>
</dbReference>
<keyword evidence="3 4" id="KW-0804">Transcription</keyword>
<keyword evidence="4" id="KW-0676">Redox-active center</keyword>
<dbReference type="NCBIfam" id="NF009210">
    <property type="entry name" value="PRK12559.1"/>
    <property type="match status" value="1"/>
</dbReference>
<name>A0A4S4C3U4_9BACI</name>
<gene>
    <name evidence="5" type="primary">spxA</name>
    <name evidence="4" type="synonym">spx</name>
    <name evidence="5" type="ORF">E6W99_03095</name>
</gene>
<comment type="function">
    <text evidence="4">Global transcriptional regulator that plays a key role in stress response and exerts either positive or negative regulation of genes. Acts by interacting with the C-terminal domain of the alpha subunit of the RNA polymerase (RNAP). This interaction can enhance binding of RNAP to the promoter region of target genes and stimulate their transcription, or block interaction of RNAP with activator.</text>
</comment>
<evidence type="ECO:0000256" key="4">
    <source>
        <dbReference type="HAMAP-Rule" id="MF_01132"/>
    </source>
</evidence>
<reference evidence="5 6" key="1">
    <citation type="submission" date="2019-04" db="EMBL/GenBank/DDBJ databases">
        <title>Bacillus sediminilitoris sp. nov., isolated from a tidal flat sediment on the East China Sea.</title>
        <authorList>
            <person name="Wei Y."/>
            <person name="Mao H."/>
            <person name="Fang J."/>
        </authorList>
    </citation>
    <scope>NUCLEOTIDE SEQUENCE [LARGE SCALE GENOMIC DNA]</scope>
    <source>
        <strain evidence="5 6">DSL-17</strain>
    </source>
</reference>
<dbReference type="SUPFAM" id="SSF52833">
    <property type="entry name" value="Thioredoxin-like"/>
    <property type="match status" value="1"/>
</dbReference>
<keyword evidence="1 4" id="KW-0963">Cytoplasm</keyword>
<organism evidence="5 6">
    <name type="scientific">Metabacillus sediminilitoris</name>
    <dbReference type="NCBI Taxonomy" id="2567941"/>
    <lineage>
        <taxon>Bacteria</taxon>
        <taxon>Bacillati</taxon>
        <taxon>Bacillota</taxon>
        <taxon>Bacilli</taxon>
        <taxon>Bacillales</taxon>
        <taxon>Bacillaceae</taxon>
        <taxon>Metabacillus</taxon>
    </lineage>
</organism>
<evidence type="ECO:0000256" key="3">
    <source>
        <dbReference type="ARBA" id="ARBA00023163"/>
    </source>
</evidence>
<dbReference type="OrthoDB" id="9794155at2"/>
<evidence type="ECO:0000313" key="6">
    <source>
        <dbReference type="Proteomes" id="UP000310334"/>
    </source>
</evidence>
<dbReference type="GO" id="GO:0045892">
    <property type="term" value="P:negative regulation of DNA-templated transcription"/>
    <property type="evidence" value="ECO:0007669"/>
    <property type="project" value="InterPro"/>
</dbReference>
<dbReference type="CDD" id="cd03032">
    <property type="entry name" value="ArsC_Spx"/>
    <property type="match status" value="1"/>
</dbReference>
<dbReference type="RefSeq" id="WP_136351728.1">
    <property type="nucleotide sequence ID" value="NZ_CP046266.1"/>
</dbReference>
<evidence type="ECO:0000256" key="1">
    <source>
        <dbReference type="ARBA" id="ARBA00022490"/>
    </source>
</evidence>
<keyword evidence="6" id="KW-1185">Reference proteome</keyword>
<dbReference type="InterPro" id="IPR036249">
    <property type="entry name" value="Thioredoxin-like_sf"/>
</dbReference>
<comment type="subcellular location">
    <subcellularLocation>
        <location evidence="4">Cytoplasm</location>
    </subcellularLocation>
</comment>
<accession>A0A4S4C3U4</accession>
<dbReference type="AlphaFoldDB" id="A0A4S4C3U4"/>
<evidence type="ECO:0000256" key="2">
    <source>
        <dbReference type="ARBA" id="ARBA00023015"/>
    </source>
</evidence>
<dbReference type="NCBIfam" id="NF002459">
    <property type="entry name" value="PRK01655.1"/>
    <property type="match status" value="1"/>
</dbReference>
<dbReference type="PROSITE" id="PS51353">
    <property type="entry name" value="ARSC"/>
    <property type="match status" value="1"/>
</dbReference>
<comment type="caution">
    <text evidence="5">The sequence shown here is derived from an EMBL/GenBank/DDBJ whole genome shotgun (WGS) entry which is preliminary data.</text>
</comment>
<dbReference type="Proteomes" id="UP000310334">
    <property type="component" value="Unassembled WGS sequence"/>
</dbReference>
<dbReference type="PROSITE" id="PS51354">
    <property type="entry name" value="GLUTAREDOXIN_2"/>
    <property type="match status" value="1"/>
</dbReference>
<dbReference type="InterPro" id="IPR023731">
    <property type="entry name" value="Spx"/>
</dbReference>